<dbReference type="GeneID" id="63820415"/>
<feature type="non-terminal residue" evidence="1">
    <location>
        <position position="101"/>
    </location>
</feature>
<dbReference type="AlphaFoldDB" id="A0A165IBG4"/>
<gene>
    <name evidence="1" type="ORF">LAESUDRAFT_630254</name>
</gene>
<protein>
    <submittedName>
        <fullName evidence="1">Uncharacterized protein</fullName>
    </submittedName>
</protein>
<reference evidence="1 2" key="1">
    <citation type="journal article" date="2016" name="Mol. Biol. Evol.">
        <title>Comparative Genomics of Early-Diverging Mushroom-Forming Fungi Provides Insights into the Origins of Lignocellulose Decay Capabilities.</title>
        <authorList>
            <person name="Nagy L.G."/>
            <person name="Riley R."/>
            <person name="Tritt A."/>
            <person name="Adam C."/>
            <person name="Daum C."/>
            <person name="Floudas D."/>
            <person name="Sun H."/>
            <person name="Yadav J.S."/>
            <person name="Pangilinan J."/>
            <person name="Larsson K.H."/>
            <person name="Matsuura K."/>
            <person name="Barry K."/>
            <person name="Labutti K."/>
            <person name="Kuo R."/>
            <person name="Ohm R.A."/>
            <person name="Bhattacharya S.S."/>
            <person name="Shirouzu T."/>
            <person name="Yoshinaga Y."/>
            <person name="Martin F.M."/>
            <person name="Grigoriev I.V."/>
            <person name="Hibbett D.S."/>
        </authorList>
    </citation>
    <scope>NUCLEOTIDE SEQUENCE [LARGE SCALE GENOMIC DNA]</scope>
    <source>
        <strain evidence="1 2">93-53</strain>
    </source>
</reference>
<proteinExistence type="predicted"/>
<evidence type="ECO:0000313" key="2">
    <source>
        <dbReference type="Proteomes" id="UP000076871"/>
    </source>
</evidence>
<feature type="non-terminal residue" evidence="1">
    <location>
        <position position="1"/>
    </location>
</feature>
<sequence>SNLLSVILKRWRKPPHSQNSHKSLPESAKDLIDRFTLEAVQEISTAELLCLDPLLWSTSDSLSKRNLSSVRMDQLEAEMWDRAPVTWMYLASLATSSKQQK</sequence>
<dbReference type="Proteomes" id="UP000076871">
    <property type="component" value="Unassembled WGS sequence"/>
</dbReference>
<dbReference type="EMBL" id="KV427605">
    <property type="protein sequence ID" value="KZT12847.1"/>
    <property type="molecule type" value="Genomic_DNA"/>
</dbReference>
<organism evidence="1 2">
    <name type="scientific">Laetiporus sulphureus 93-53</name>
    <dbReference type="NCBI Taxonomy" id="1314785"/>
    <lineage>
        <taxon>Eukaryota</taxon>
        <taxon>Fungi</taxon>
        <taxon>Dikarya</taxon>
        <taxon>Basidiomycota</taxon>
        <taxon>Agaricomycotina</taxon>
        <taxon>Agaricomycetes</taxon>
        <taxon>Polyporales</taxon>
        <taxon>Laetiporus</taxon>
    </lineage>
</organism>
<dbReference type="RefSeq" id="XP_040770357.1">
    <property type="nucleotide sequence ID" value="XM_040903384.1"/>
</dbReference>
<dbReference type="InParanoid" id="A0A165IBG4"/>
<accession>A0A165IBG4</accession>
<name>A0A165IBG4_9APHY</name>
<evidence type="ECO:0000313" key="1">
    <source>
        <dbReference type="EMBL" id="KZT12847.1"/>
    </source>
</evidence>
<keyword evidence="2" id="KW-1185">Reference proteome</keyword>